<evidence type="ECO:0000313" key="3">
    <source>
        <dbReference type="EMBL" id="MCH6172095.1"/>
    </source>
</evidence>
<comment type="caution">
    <text evidence="3">The sequence shown here is derived from an EMBL/GenBank/DDBJ whole genome shotgun (WGS) entry which is preliminary data.</text>
</comment>
<dbReference type="RefSeq" id="WP_241042902.1">
    <property type="nucleotide sequence ID" value="NZ_BAAAJF010000028.1"/>
</dbReference>
<keyword evidence="2" id="KW-0677">Repeat</keyword>
<keyword evidence="1" id="KW-0808">Transferase</keyword>
<dbReference type="SUPFAM" id="SSF51161">
    <property type="entry name" value="Trimeric LpxA-like enzymes"/>
    <property type="match status" value="1"/>
</dbReference>
<proteinExistence type="predicted"/>
<gene>
    <name evidence="3" type="ORF">MMF94_40985</name>
</gene>
<organism evidence="3 4">
    <name type="scientific">Pseudonocardia alaniniphila</name>
    <dbReference type="NCBI Taxonomy" id="75291"/>
    <lineage>
        <taxon>Bacteria</taxon>
        <taxon>Bacillati</taxon>
        <taxon>Actinomycetota</taxon>
        <taxon>Actinomycetes</taxon>
        <taxon>Pseudonocardiales</taxon>
        <taxon>Pseudonocardiaceae</taxon>
        <taxon>Pseudonocardia</taxon>
    </lineage>
</organism>
<dbReference type="InterPro" id="IPR051159">
    <property type="entry name" value="Hexapeptide_acetyltransf"/>
</dbReference>
<accession>A0ABS9TU44</accession>
<name>A0ABS9TU44_9PSEU</name>
<evidence type="ECO:0000256" key="1">
    <source>
        <dbReference type="ARBA" id="ARBA00022679"/>
    </source>
</evidence>
<sequence length="163" mass="17637">MRLLDRLLKPTVDRLLDERIEVEGLEALYRYRVHSDPARLHIDPTAVVNNAIFNTGGGHITVGPYVFFGHNVCVLAGVHDVNKFGLERQQAIPRSGYDIDICEGVWLATNVLVAGPVTIGAHAVVGGGSIVRKDVEPYSVVAGNPARFIKYVSRPAGENPQGG</sequence>
<keyword evidence="4" id="KW-1185">Reference proteome</keyword>
<dbReference type="CDD" id="cd04647">
    <property type="entry name" value="LbH_MAT_like"/>
    <property type="match status" value="1"/>
</dbReference>
<dbReference type="PANTHER" id="PTHR23416">
    <property type="entry name" value="SIALIC ACID SYNTHASE-RELATED"/>
    <property type="match status" value="1"/>
</dbReference>
<dbReference type="EMBL" id="JAKXMK010000056">
    <property type="protein sequence ID" value="MCH6172095.1"/>
    <property type="molecule type" value="Genomic_DNA"/>
</dbReference>
<evidence type="ECO:0000313" key="4">
    <source>
        <dbReference type="Proteomes" id="UP001299970"/>
    </source>
</evidence>
<dbReference type="Proteomes" id="UP001299970">
    <property type="component" value="Unassembled WGS sequence"/>
</dbReference>
<dbReference type="Gene3D" id="2.160.10.10">
    <property type="entry name" value="Hexapeptide repeat proteins"/>
    <property type="match status" value="1"/>
</dbReference>
<dbReference type="GO" id="GO:0016746">
    <property type="term" value="F:acyltransferase activity"/>
    <property type="evidence" value="ECO:0007669"/>
    <property type="project" value="UniProtKB-KW"/>
</dbReference>
<evidence type="ECO:0000256" key="2">
    <source>
        <dbReference type="ARBA" id="ARBA00022737"/>
    </source>
</evidence>
<dbReference type="PROSITE" id="PS00101">
    <property type="entry name" value="HEXAPEP_TRANSFERASES"/>
    <property type="match status" value="1"/>
</dbReference>
<keyword evidence="3" id="KW-0012">Acyltransferase</keyword>
<protein>
    <submittedName>
        <fullName evidence="3">Acyltransferase</fullName>
    </submittedName>
</protein>
<reference evidence="3 4" key="1">
    <citation type="submission" date="2022-03" db="EMBL/GenBank/DDBJ databases">
        <title>Pseudonocardia alaer sp. nov., a novel actinomycete isolated from reed forest soil.</title>
        <authorList>
            <person name="Wang L."/>
        </authorList>
    </citation>
    <scope>NUCLEOTIDE SEQUENCE [LARGE SCALE GENOMIC DNA]</scope>
    <source>
        <strain evidence="3 4">Y-16303</strain>
    </source>
</reference>
<dbReference type="InterPro" id="IPR018357">
    <property type="entry name" value="Hexapep_transf_CS"/>
</dbReference>
<dbReference type="InterPro" id="IPR011004">
    <property type="entry name" value="Trimer_LpxA-like_sf"/>
</dbReference>